<dbReference type="GO" id="GO:0005886">
    <property type="term" value="C:plasma membrane"/>
    <property type="evidence" value="ECO:0007669"/>
    <property type="project" value="TreeGrafter"/>
</dbReference>
<evidence type="ECO:0000313" key="7">
    <source>
        <dbReference type="EMBL" id="KAL0272615.1"/>
    </source>
</evidence>
<dbReference type="InterPro" id="IPR008952">
    <property type="entry name" value="Tetraspanin_EC2_sf"/>
</dbReference>
<dbReference type="InterPro" id="IPR018499">
    <property type="entry name" value="Tetraspanin/Peripherin"/>
</dbReference>
<evidence type="ECO:0000256" key="4">
    <source>
        <dbReference type="ARBA" id="ARBA00022989"/>
    </source>
</evidence>
<protein>
    <recommendedName>
        <fullName evidence="6">Tetraspanin</fullName>
    </recommendedName>
</protein>
<gene>
    <name evidence="7" type="ORF">PYX00_005518</name>
</gene>
<evidence type="ECO:0000256" key="1">
    <source>
        <dbReference type="ARBA" id="ARBA00004141"/>
    </source>
</evidence>
<dbReference type="Pfam" id="PF00335">
    <property type="entry name" value="Tetraspanin"/>
    <property type="match status" value="1"/>
</dbReference>
<dbReference type="CDD" id="cd03127">
    <property type="entry name" value="tetraspanin_LEL"/>
    <property type="match status" value="1"/>
</dbReference>
<feature type="transmembrane region" description="Helical" evidence="6">
    <location>
        <begin position="88"/>
        <end position="112"/>
    </location>
</feature>
<feature type="transmembrane region" description="Helical" evidence="6">
    <location>
        <begin position="25"/>
        <end position="44"/>
    </location>
</feature>
<reference evidence="7" key="1">
    <citation type="journal article" date="2024" name="Gigascience">
        <title>Chromosome-level genome of the poultry shaft louse Menopon gallinae provides insight into the host-switching and adaptive evolution of parasitic lice.</title>
        <authorList>
            <person name="Xu Y."/>
            <person name="Ma L."/>
            <person name="Liu S."/>
            <person name="Liang Y."/>
            <person name="Liu Q."/>
            <person name="He Z."/>
            <person name="Tian L."/>
            <person name="Duan Y."/>
            <person name="Cai W."/>
            <person name="Li H."/>
            <person name="Song F."/>
        </authorList>
    </citation>
    <scope>NUCLEOTIDE SEQUENCE</scope>
    <source>
        <strain evidence="7">Cailab_2023a</strain>
    </source>
</reference>
<accession>A0AAW2HRI9</accession>
<proteinExistence type="inferred from homology"/>
<keyword evidence="4 6" id="KW-1133">Transmembrane helix</keyword>
<comment type="subcellular location">
    <subcellularLocation>
        <location evidence="1 6">Membrane</location>
        <topology evidence="1 6">Multi-pass membrane protein</topology>
    </subcellularLocation>
</comment>
<keyword evidence="5 6" id="KW-0472">Membrane</keyword>
<evidence type="ECO:0000256" key="5">
    <source>
        <dbReference type="ARBA" id="ARBA00023136"/>
    </source>
</evidence>
<dbReference type="SUPFAM" id="SSF48652">
    <property type="entry name" value="Tetraspanin"/>
    <property type="match status" value="1"/>
</dbReference>
<dbReference type="PIRSF" id="PIRSF002419">
    <property type="entry name" value="Tetraspanin"/>
    <property type="match status" value="1"/>
</dbReference>
<evidence type="ECO:0000256" key="3">
    <source>
        <dbReference type="ARBA" id="ARBA00022692"/>
    </source>
</evidence>
<dbReference type="AlphaFoldDB" id="A0AAW2HRI9"/>
<dbReference type="InterPro" id="IPR000301">
    <property type="entry name" value="Tetraspanin_animals"/>
</dbReference>
<evidence type="ECO:0000256" key="6">
    <source>
        <dbReference type="RuleBase" id="RU361218"/>
    </source>
</evidence>
<organism evidence="7">
    <name type="scientific">Menopon gallinae</name>
    <name type="common">poultry shaft louse</name>
    <dbReference type="NCBI Taxonomy" id="328185"/>
    <lineage>
        <taxon>Eukaryota</taxon>
        <taxon>Metazoa</taxon>
        <taxon>Ecdysozoa</taxon>
        <taxon>Arthropoda</taxon>
        <taxon>Hexapoda</taxon>
        <taxon>Insecta</taxon>
        <taxon>Pterygota</taxon>
        <taxon>Neoptera</taxon>
        <taxon>Paraneoptera</taxon>
        <taxon>Psocodea</taxon>
        <taxon>Troctomorpha</taxon>
        <taxon>Phthiraptera</taxon>
        <taxon>Amblycera</taxon>
        <taxon>Menoponidae</taxon>
        <taxon>Menopon</taxon>
    </lineage>
</organism>
<dbReference type="PRINTS" id="PR00259">
    <property type="entry name" value="TMFOUR"/>
</dbReference>
<keyword evidence="3 6" id="KW-0812">Transmembrane</keyword>
<name>A0AAW2HRI9_9NEOP</name>
<feature type="transmembrane region" description="Helical" evidence="6">
    <location>
        <begin position="209"/>
        <end position="230"/>
    </location>
</feature>
<dbReference type="PANTHER" id="PTHR19282:SF544">
    <property type="entry name" value="TETRASPANIN"/>
    <property type="match status" value="1"/>
</dbReference>
<dbReference type="EMBL" id="JARGDH010000003">
    <property type="protein sequence ID" value="KAL0272615.1"/>
    <property type="molecule type" value="Genomic_DNA"/>
</dbReference>
<sequence>MGGSVEEQNSGLTCLKYIVMSFNGILMMTGCFLVSIGITIYSLYHSLNTVLENRFFSPATLLFMIGCFIFIISIVGFVGVIKESTLVINTYCVLLGFICLLQISGVISAIILNGNLYGALNRTLNMTIRNYPYDTEASQAMDQIQRKLKCCGMYGPRDWEYVFPMNRLQYMFDNILLPDSCCGELLFTDTDIMCLETNMSGCLWPLTKVIRFTIKFVITTLVILAIIQLAGISFTNRLARVLIDIKSERLARQIMLTNQAQNIYDALGVVGPGTYADKPPSYDELKHTFK</sequence>
<feature type="transmembrane region" description="Helical" evidence="6">
    <location>
        <begin position="56"/>
        <end position="81"/>
    </location>
</feature>
<evidence type="ECO:0000256" key="2">
    <source>
        <dbReference type="ARBA" id="ARBA00006840"/>
    </source>
</evidence>
<comment type="caution">
    <text evidence="7">The sequence shown here is derived from an EMBL/GenBank/DDBJ whole genome shotgun (WGS) entry which is preliminary data.</text>
</comment>
<dbReference type="PANTHER" id="PTHR19282">
    <property type="entry name" value="TETRASPANIN"/>
    <property type="match status" value="1"/>
</dbReference>
<comment type="similarity">
    <text evidence="2 6">Belongs to the tetraspanin (TM4SF) family.</text>
</comment>
<dbReference type="Gene3D" id="1.10.1450.10">
    <property type="entry name" value="Tetraspanin"/>
    <property type="match status" value="1"/>
</dbReference>